<dbReference type="Gene3D" id="2.30.30.180">
    <property type="entry name" value="Ribosome maturation factor RimP, C-terminal domain"/>
    <property type="match status" value="1"/>
</dbReference>
<reference evidence="6" key="1">
    <citation type="submission" date="2021-11" db="EMBL/GenBank/DDBJ databases">
        <title>A Novel Adlercreutzia Species, isolated from a Allomyrina dichotoma larva feces.</title>
        <authorList>
            <person name="Suh M.K."/>
        </authorList>
    </citation>
    <scope>NUCLEOTIDE SEQUENCE</scope>
    <source>
        <strain evidence="6">JBNU-10</strain>
    </source>
</reference>
<dbReference type="CDD" id="cd01734">
    <property type="entry name" value="YlxS_C"/>
    <property type="match status" value="1"/>
</dbReference>
<evidence type="ECO:0000259" key="4">
    <source>
        <dbReference type="Pfam" id="PF02576"/>
    </source>
</evidence>
<dbReference type="Pfam" id="PF02576">
    <property type="entry name" value="RimP_N"/>
    <property type="match status" value="1"/>
</dbReference>
<comment type="caution">
    <text evidence="6">The sequence shown here is derived from an EMBL/GenBank/DDBJ whole genome shotgun (WGS) entry which is preliminary data.</text>
</comment>
<comment type="subcellular location">
    <subcellularLocation>
        <location evidence="3">Cytoplasm</location>
    </subcellularLocation>
</comment>
<keyword evidence="2 3" id="KW-0690">Ribosome biogenesis</keyword>
<evidence type="ECO:0000313" key="7">
    <source>
        <dbReference type="Proteomes" id="UP001430755"/>
    </source>
</evidence>
<feature type="domain" description="Ribosome maturation factor RimP C-terminal" evidence="5">
    <location>
        <begin position="87"/>
        <end position="149"/>
    </location>
</feature>
<organism evidence="6 7">
    <name type="scientific">Adlercreutzia faecimuris</name>
    <dbReference type="NCBI Taxonomy" id="2897341"/>
    <lineage>
        <taxon>Bacteria</taxon>
        <taxon>Bacillati</taxon>
        <taxon>Actinomycetota</taxon>
        <taxon>Coriobacteriia</taxon>
        <taxon>Eggerthellales</taxon>
        <taxon>Eggerthellaceae</taxon>
        <taxon>Adlercreutzia</taxon>
    </lineage>
</organism>
<dbReference type="HAMAP" id="MF_01077">
    <property type="entry name" value="RimP"/>
    <property type="match status" value="1"/>
</dbReference>
<dbReference type="InterPro" id="IPR003728">
    <property type="entry name" value="Ribosome_maturation_RimP"/>
</dbReference>
<dbReference type="Gene3D" id="3.30.300.70">
    <property type="entry name" value="RimP-like superfamily, N-terminal"/>
    <property type="match status" value="1"/>
</dbReference>
<comment type="function">
    <text evidence="3">Required for maturation of 30S ribosomal subunits.</text>
</comment>
<feature type="domain" description="Ribosome maturation factor RimP N-terminal" evidence="4">
    <location>
        <begin position="13"/>
        <end position="84"/>
    </location>
</feature>
<dbReference type="SUPFAM" id="SSF75420">
    <property type="entry name" value="YhbC-like, N-terminal domain"/>
    <property type="match status" value="1"/>
</dbReference>
<dbReference type="EMBL" id="JAJMLW010000002">
    <property type="protein sequence ID" value="MCI2242016.1"/>
    <property type="molecule type" value="Genomic_DNA"/>
</dbReference>
<dbReference type="Pfam" id="PF17384">
    <property type="entry name" value="DUF150_C"/>
    <property type="match status" value="1"/>
</dbReference>
<keyword evidence="7" id="KW-1185">Reference proteome</keyword>
<keyword evidence="1 3" id="KW-0963">Cytoplasm</keyword>
<dbReference type="PANTHER" id="PTHR33867">
    <property type="entry name" value="RIBOSOME MATURATION FACTOR RIMP"/>
    <property type="match status" value="1"/>
</dbReference>
<dbReference type="Proteomes" id="UP001430755">
    <property type="component" value="Unassembled WGS sequence"/>
</dbReference>
<proteinExistence type="inferred from homology"/>
<accession>A0ABS9WGN7</accession>
<dbReference type="SUPFAM" id="SSF74942">
    <property type="entry name" value="YhbC-like, C-terminal domain"/>
    <property type="match status" value="1"/>
</dbReference>
<comment type="similarity">
    <text evidence="3">Belongs to the RimP family.</text>
</comment>
<protein>
    <recommendedName>
        <fullName evidence="3">Ribosome maturation factor RimP</fullName>
    </recommendedName>
</protein>
<evidence type="ECO:0000313" key="6">
    <source>
        <dbReference type="EMBL" id="MCI2242016.1"/>
    </source>
</evidence>
<sequence>MLTATEAKLLDALEPRAAQEGVEIVTVEVAGARKAPTIRVYVDHPDGVSFDVLSSSQAWINDIMDEIDPFPGAYTLEVSSPGIDRPLRTAEHFARFAGEQAAVKTAAPVGGRSSWTGELAGMEGGDVILLVDGERVALPLEGIKRAHVKGTIDFGS</sequence>
<name>A0ABS9WGN7_9ACTN</name>
<dbReference type="InterPro" id="IPR036847">
    <property type="entry name" value="RimP_C_sf"/>
</dbReference>
<dbReference type="InterPro" id="IPR035956">
    <property type="entry name" value="RimP_N_sf"/>
</dbReference>
<evidence type="ECO:0000259" key="5">
    <source>
        <dbReference type="Pfam" id="PF17384"/>
    </source>
</evidence>
<evidence type="ECO:0000256" key="3">
    <source>
        <dbReference type="HAMAP-Rule" id="MF_01077"/>
    </source>
</evidence>
<dbReference type="RefSeq" id="WP_242164824.1">
    <property type="nucleotide sequence ID" value="NZ_JAJMLW010000002.1"/>
</dbReference>
<evidence type="ECO:0000256" key="1">
    <source>
        <dbReference type="ARBA" id="ARBA00022490"/>
    </source>
</evidence>
<dbReference type="InterPro" id="IPR028998">
    <property type="entry name" value="RimP_C"/>
</dbReference>
<dbReference type="InterPro" id="IPR028989">
    <property type="entry name" value="RimP_N"/>
</dbReference>
<dbReference type="PANTHER" id="PTHR33867:SF1">
    <property type="entry name" value="RIBOSOME MATURATION FACTOR RIMP"/>
    <property type="match status" value="1"/>
</dbReference>
<evidence type="ECO:0000256" key="2">
    <source>
        <dbReference type="ARBA" id="ARBA00022517"/>
    </source>
</evidence>
<gene>
    <name evidence="3" type="primary">rimP</name>
    <name evidence="6" type="ORF">LPT13_06585</name>
</gene>